<dbReference type="InterPro" id="IPR036390">
    <property type="entry name" value="WH_DNA-bd_sf"/>
</dbReference>
<comment type="caution">
    <text evidence="2">The sequence shown here is derived from an EMBL/GenBank/DDBJ whole genome shotgun (WGS) entry which is preliminary data.</text>
</comment>
<evidence type="ECO:0000313" key="2">
    <source>
        <dbReference type="EMBL" id="KQC86117.1"/>
    </source>
</evidence>
<dbReference type="Gene3D" id="1.10.10.10">
    <property type="entry name" value="Winged helix-like DNA-binding domain superfamily/Winged helix DNA-binding domain"/>
    <property type="match status" value="1"/>
</dbReference>
<dbReference type="PROSITE" id="PS01332">
    <property type="entry name" value="HTH_RRF2_1"/>
    <property type="match status" value="1"/>
</dbReference>
<sequence>MKISTKGRYALRLMIDIAQHCNEKPVSIKEAAKRQNISDKYLEQIISILNNAGYVKSIRGPHGGYLLKKAPKDYTVGMILRLTEGSLAPVTCVEEDADSCERKSNCATFVVWQKMYDAICDVVDNITLEDLVSWHIEGSGDYCI</sequence>
<dbReference type="AlphaFoldDB" id="A0AAW3JTA7"/>
<dbReference type="Proteomes" id="UP000050833">
    <property type="component" value="Unassembled WGS sequence"/>
</dbReference>
<dbReference type="GO" id="GO:0005829">
    <property type="term" value="C:cytosol"/>
    <property type="evidence" value="ECO:0007669"/>
    <property type="project" value="TreeGrafter"/>
</dbReference>
<reference evidence="2 3" key="1">
    <citation type="submission" date="2015-10" db="EMBL/GenBank/DDBJ databases">
        <title>Butyribacter intestini gen. nov., sp. nov., a butyric acid-producing bacterium of the family Lachnospiraceae isolated from the human faeces.</title>
        <authorList>
            <person name="Zou Y."/>
            <person name="Xue W."/>
            <person name="Luo G."/>
            <person name="Lv M."/>
        </authorList>
    </citation>
    <scope>NUCLEOTIDE SEQUENCE [LARGE SCALE GENOMIC DNA]</scope>
    <source>
        <strain evidence="2 3">TF01-11</strain>
    </source>
</reference>
<dbReference type="InterPro" id="IPR030489">
    <property type="entry name" value="TR_Rrf2-type_CS"/>
</dbReference>
<keyword evidence="3" id="KW-1185">Reference proteome</keyword>
<gene>
    <name evidence="2" type="ORF">APZ18_02665</name>
</gene>
<dbReference type="EMBL" id="LLKB01000001">
    <property type="protein sequence ID" value="KQC86117.1"/>
    <property type="molecule type" value="Genomic_DNA"/>
</dbReference>
<dbReference type="Pfam" id="PF02082">
    <property type="entry name" value="Rrf2"/>
    <property type="match status" value="1"/>
</dbReference>
<dbReference type="PANTHER" id="PTHR33221:SF5">
    <property type="entry name" value="HTH-TYPE TRANSCRIPTIONAL REGULATOR ISCR"/>
    <property type="match status" value="1"/>
</dbReference>
<proteinExistence type="predicted"/>
<protein>
    <submittedName>
        <fullName evidence="2">Rrf2 family transcriptional regulator</fullName>
    </submittedName>
</protein>
<organism evidence="2 3">
    <name type="scientific">Butyribacter intestini</name>
    <dbReference type="NCBI Taxonomy" id="1703332"/>
    <lineage>
        <taxon>Bacteria</taxon>
        <taxon>Bacillati</taxon>
        <taxon>Bacillota</taxon>
        <taxon>Clostridia</taxon>
        <taxon>Lachnospirales</taxon>
        <taxon>Lachnospiraceae</taxon>
        <taxon>Butyribacter</taxon>
    </lineage>
</organism>
<dbReference type="NCBIfam" id="TIGR00738">
    <property type="entry name" value="rrf2_super"/>
    <property type="match status" value="1"/>
</dbReference>
<dbReference type="InterPro" id="IPR036388">
    <property type="entry name" value="WH-like_DNA-bd_sf"/>
</dbReference>
<dbReference type="PANTHER" id="PTHR33221">
    <property type="entry name" value="WINGED HELIX-TURN-HELIX TRANSCRIPTIONAL REGULATOR, RRF2 FAMILY"/>
    <property type="match status" value="1"/>
</dbReference>
<evidence type="ECO:0000256" key="1">
    <source>
        <dbReference type="ARBA" id="ARBA00023125"/>
    </source>
</evidence>
<dbReference type="SUPFAM" id="SSF46785">
    <property type="entry name" value="Winged helix' DNA-binding domain"/>
    <property type="match status" value="1"/>
</dbReference>
<name>A0AAW3JTA7_9FIRM</name>
<evidence type="ECO:0000313" key="3">
    <source>
        <dbReference type="Proteomes" id="UP000050833"/>
    </source>
</evidence>
<accession>A0AAW3JTA7</accession>
<dbReference type="InterPro" id="IPR000944">
    <property type="entry name" value="Tscrpt_reg_Rrf2"/>
</dbReference>
<dbReference type="PROSITE" id="PS51197">
    <property type="entry name" value="HTH_RRF2_2"/>
    <property type="match status" value="1"/>
</dbReference>
<dbReference type="GO" id="GO:0003677">
    <property type="term" value="F:DNA binding"/>
    <property type="evidence" value="ECO:0007669"/>
    <property type="project" value="UniProtKB-KW"/>
</dbReference>
<dbReference type="GO" id="GO:0003700">
    <property type="term" value="F:DNA-binding transcription factor activity"/>
    <property type="evidence" value="ECO:0007669"/>
    <property type="project" value="TreeGrafter"/>
</dbReference>
<keyword evidence="1" id="KW-0238">DNA-binding</keyword>
<dbReference type="RefSeq" id="WP_055941359.1">
    <property type="nucleotide sequence ID" value="NZ_DBGBRS010000169.1"/>
</dbReference>